<gene>
    <name evidence="12" type="ORF">PHAECO_LOCUS7088</name>
</gene>
<name>A0A9P0DQ05_PHACE</name>
<keyword evidence="5" id="KW-0297">G-protein coupled receptor</keyword>
<dbReference type="PANTHER" id="PTHR24238">
    <property type="entry name" value="G-PROTEIN COUPLED RECEPTOR"/>
    <property type="match status" value="1"/>
</dbReference>
<proteinExistence type="inferred from homology"/>
<evidence type="ECO:0000313" key="12">
    <source>
        <dbReference type="EMBL" id="CAH1160255.1"/>
    </source>
</evidence>
<accession>A0A9P0DQ05</accession>
<comment type="similarity">
    <text evidence="2">Belongs to the G-protein coupled receptor 1 family.</text>
</comment>
<dbReference type="GO" id="GO:0008188">
    <property type="term" value="F:neuropeptide receptor activity"/>
    <property type="evidence" value="ECO:0007669"/>
    <property type="project" value="TreeGrafter"/>
</dbReference>
<sequence>FTYVLILAGNKKCREDWIHIDYERTYNIFLDVILLVIPLIVLGVTYSLITRTLCKGMRIEKPSSDAPNPVNLYVNLQGTNSTRSSCRNFIRKYSSRQHLQQNWSQESSSPLSGSRKHPTSLRRTNAERSLLNKRRVIKMLFAVVLEFFICWTPLYVINTIALFDASIIYNSIGYTGVSFFQLLAYTSSCCNPITCLRKYTNSSNHGHTGSEMNMDTKWSNRLSERT</sequence>
<feature type="transmembrane region" description="Helical" evidence="10">
    <location>
        <begin position="136"/>
        <end position="157"/>
    </location>
</feature>
<evidence type="ECO:0000256" key="10">
    <source>
        <dbReference type="SAM" id="Phobius"/>
    </source>
</evidence>
<evidence type="ECO:0000313" key="13">
    <source>
        <dbReference type="Proteomes" id="UP001153737"/>
    </source>
</evidence>
<dbReference type="InterPro" id="IPR017452">
    <property type="entry name" value="GPCR_Rhodpsn_7TM"/>
</dbReference>
<evidence type="ECO:0000259" key="11">
    <source>
        <dbReference type="PROSITE" id="PS50262"/>
    </source>
</evidence>
<evidence type="ECO:0000256" key="6">
    <source>
        <dbReference type="ARBA" id="ARBA00023136"/>
    </source>
</evidence>
<dbReference type="PROSITE" id="PS50262">
    <property type="entry name" value="G_PROTEIN_RECEP_F1_2"/>
    <property type="match status" value="1"/>
</dbReference>
<evidence type="ECO:0000256" key="3">
    <source>
        <dbReference type="ARBA" id="ARBA00022692"/>
    </source>
</evidence>
<feature type="non-terminal residue" evidence="12">
    <location>
        <position position="1"/>
    </location>
</feature>
<feature type="region of interest" description="Disordered" evidence="9">
    <location>
        <begin position="100"/>
        <end position="124"/>
    </location>
</feature>
<feature type="transmembrane region" description="Helical" evidence="10">
    <location>
        <begin position="28"/>
        <end position="49"/>
    </location>
</feature>
<keyword evidence="4 10" id="KW-1133">Transmembrane helix</keyword>
<dbReference type="Gene3D" id="1.20.1070.10">
    <property type="entry name" value="Rhodopsin 7-helix transmembrane proteins"/>
    <property type="match status" value="1"/>
</dbReference>
<dbReference type="Pfam" id="PF00001">
    <property type="entry name" value="7tm_1"/>
    <property type="match status" value="1"/>
</dbReference>
<organism evidence="12 13">
    <name type="scientific">Phaedon cochleariae</name>
    <name type="common">Mustard beetle</name>
    <dbReference type="NCBI Taxonomy" id="80249"/>
    <lineage>
        <taxon>Eukaryota</taxon>
        <taxon>Metazoa</taxon>
        <taxon>Ecdysozoa</taxon>
        <taxon>Arthropoda</taxon>
        <taxon>Hexapoda</taxon>
        <taxon>Insecta</taxon>
        <taxon>Pterygota</taxon>
        <taxon>Neoptera</taxon>
        <taxon>Endopterygota</taxon>
        <taxon>Coleoptera</taxon>
        <taxon>Polyphaga</taxon>
        <taxon>Cucujiformia</taxon>
        <taxon>Chrysomeloidea</taxon>
        <taxon>Chrysomelidae</taxon>
        <taxon>Chrysomelinae</taxon>
        <taxon>Chrysomelini</taxon>
        <taxon>Phaedon</taxon>
    </lineage>
</organism>
<dbReference type="GO" id="GO:0005886">
    <property type="term" value="C:plasma membrane"/>
    <property type="evidence" value="ECO:0007669"/>
    <property type="project" value="TreeGrafter"/>
</dbReference>
<reference evidence="12" key="1">
    <citation type="submission" date="2022-01" db="EMBL/GenBank/DDBJ databases">
        <authorList>
            <person name="King R."/>
        </authorList>
    </citation>
    <scope>NUCLEOTIDE SEQUENCE</scope>
</reference>
<dbReference type="AlphaFoldDB" id="A0A9P0DQ05"/>
<keyword evidence="7" id="KW-0675">Receptor</keyword>
<evidence type="ECO:0000256" key="1">
    <source>
        <dbReference type="ARBA" id="ARBA00004141"/>
    </source>
</evidence>
<dbReference type="PANTHER" id="PTHR24238:SF75">
    <property type="entry name" value="CHOLECYSTOKININ-LIKE RECEPTOR AT 17D1-RELATED"/>
    <property type="match status" value="1"/>
</dbReference>
<feature type="region of interest" description="Disordered" evidence="9">
    <location>
        <begin position="206"/>
        <end position="226"/>
    </location>
</feature>
<keyword evidence="13" id="KW-1185">Reference proteome</keyword>
<evidence type="ECO:0000256" key="7">
    <source>
        <dbReference type="ARBA" id="ARBA00023170"/>
    </source>
</evidence>
<dbReference type="InterPro" id="IPR000276">
    <property type="entry name" value="GPCR_Rhodpsn"/>
</dbReference>
<comment type="subcellular location">
    <subcellularLocation>
        <location evidence="1">Membrane</location>
        <topology evidence="1">Multi-pass membrane protein</topology>
    </subcellularLocation>
</comment>
<keyword evidence="3 10" id="KW-0812">Transmembrane</keyword>
<dbReference type="PRINTS" id="PR00237">
    <property type="entry name" value="GPCRRHODOPSN"/>
</dbReference>
<dbReference type="EMBL" id="OU896709">
    <property type="protein sequence ID" value="CAH1160255.1"/>
    <property type="molecule type" value="Genomic_DNA"/>
</dbReference>
<protein>
    <recommendedName>
        <fullName evidence="11">G-protein coupled receptors family 1 profile domain-containing protein</fullName>
    </recommendedName>
</protein>
<keyword evidence="6 10" id="KW-0472">Membrane</keyword>
<reference evidence="12" key="2">
    <citation type="submission" date="2022-10" db="EMBL/GenBank/DDBJ databases">
        <authorList>
            <consortium name="ENA_rothamsted_submissions"/>
            <consortium name="culmorum"/>
            <person name="King R."/>
        </authorList>
    </citation>
    <scope>NUCLEOTIDE SEQUENCE</scope>
</reference>
<evidence type="ECO:0000256" key="4">
    <source>
        <dbReference type="ARBA" id="ARBA00022989"/>
    </source>
</evidence>
<evidence type="ECO:0000256" key="9">
    <source>
        <dbReference type="SAM" id="MobiDB-lite"/>
    </source>
</evidence>
<feature type="compositionally biased region" description="Polar residues" evidence="9">
    <location>
        <begin position="100"/>
        <end position="112"/>
    </location>
</feature>
<evidence type="ECO:0000256" key="8">
    <source>
        <dbReference type="ARBA" id="ARBA00023224"/>
    </source>
</evidence>
<dbReference type="SUPFAM" id="SSF81321">
    <property type="entry name" value="Family A G protein-coupled receptor-like"/>
    <property type="match status" value="1"/>
</dbReference>
<evidence type="ECO:0000256" key="5">
    <source>
        <dbReference type="ARBA" id="ARBA00023040"/>
    </source>
</evidence>
<dbReference type="OrthoDB" id="10037617at2759"/>
<keyword evidence="8" id="KW-0807">Transducer</keyword>
<evidence type="ECO:0000256" key="2">
    <source>
        <dbReference type="ARBA" id="ARBA00010663"/>
    </source>
</evidence>
<feature type="domain" description="G-protein coupled receptors family 1 profile" evidence="11">
    <location>
        <begin position="1"/>
        <end position="195"/>
    </location>
</feature>
<dbReference type="Proteomes" id="UP001153737">
    <property type="component" value="Chromosome 3"/>
</dbReference>